<feature type="binding site" evidence="9">
    <location>
        <position position="253"/>
    </location>
    <ligand>
        <name>[4Fe-4S] cluster</name>
        <dbReference type="ChEBI" id="CHEBI:49883"/>
        <label>2</label>
    </ligand>
</feature>
<feature type="domain" description="4Fe-4S ferredoxin-type" evidence="10">
    <location>
        <begin position="185"/>
        <end position="217"/>
    </location>
</feature>
<dbReference type="Gene3D" id="3.30.70.20">
    <property type="match status" value="1"/>
</dbReference>
<dbReference type="GO" id="GO:0052693">
    <property type="term" value="F:epoxyqueuosine reductase activity"/>
    <property type="evidence" value="ECO:0007669"/>
    <property type="project" value="UniProtKB-UniRule"/>
</dbReference>
<evidence type="ECO:0000256" key="3">
    <source>
        <dbReference type="ARBA" id="ARBA00022694"/>
    </source>
</evidence>
<evidence type="ECO:0000256" key="8">
    <source>
        <dbReference type="ARBA" id="ARBA00023014"/>
    </source>
</evidence>
<name>A0A545TIN3_9GAMM</name>
<keyword evidence="2 9" id="KW-0963">Cytoplasm</keyword>
<keyword evidence="3 9" id="KW-0819">tRNA processing</keyword>
<dbReference type="UniPathway" id="UPA00392"/>
<dbReference type="EC" id="1.17.99.6" evidence="9"/>
<evidence type="ECO:0000256" key="2">
    <source>
        <dbReference type="ARBA" id="ARBA00022490"/>
    </source>
</evidence>
<keyword evidence="5 9" id="KW-0671">Queuosine biosynthesis</keyword>
<comment type="subcellular location">
    <subcellularLocation>
        <location evidence="9">Cytoplasm</location>
    </subcellularLocation>
</comment>
<feature type="binding site" evidence="9">
    <location>
        <position position="232"/>
    </location>
    <ligand>
        <name>tRNA</name>
        <dbReference type="ChEBI" id="CHEBI:17843"/>
    </ligand>
</feature>
<dbReference type="GO" id="GO:0031419">
    <property type="term" value="F:cobalamin binding"/>
    <property type="evidence" value="ECO:0007669"/>
    <property type="project" value="UniProtKB-KW"/>
</dbReference>
<comment type="pathway">
    <text evidence="9">tRNA modification; tRNA-queuosine biosynthesis.</text>
</comment>
<keyword evidence="1 9" id="KW-0004">4Fe-4S</keyword>
<feature type="binding site" evidence="9">
    <location>
        <position position="200"/>
    </location>
    <ligand>
        <name>[4Fe-4S] cluster</name>
        <dbReference type="ChEBI" id="CHEBI:49883"/>
        <label>1</label>
    </ligand>
</feature>
<comment type="cofactor">
    <cofactor evidence="9">
        <name>[4Fe-4S] cluster</name>
        <dbReference type="ChEBI" id="CHEBI:49883"/>
    </cofactor>
    <text evidence="9">Binds 2 [4Fe-4S] clusters per monomer.</text>
</comment>
<dbReference type="PROSITE" id="PS51379">
    <property type="entry name" value="4FE4S_FER_2"/>
    <property type="match status" value="1"/>
</dbReference>
<feature type="binding site" evidence="9">
    <location>
        <position position="143"/>
    </location>
    <ligand>
        <name>cob(II)alamin</name>
        <dbReference type="ChEBI" id="CHEBI:16304"/>
    </ligand>
</feature>
<accession>A0A545TIN3</accession>
<dbReference type="InterPro" id="IPR017896">
    <property type="entry name" value="4Fe4S_Fe-S-bd"/>
</dbReference>
<dbReference type="Pfam" id="PF13484">
    <property type="entry name" value="Fer4_16"/>
    <property type="match status" value="1"/>
</dbReference>
<reference evidence="11 12" key="1">
    <citation type="submission" date="2019-06" db="EMBL/GenBank/DDBJ databases">
        <title>Draft genome of Aliikangiella marina GYP-15.</title>
        <authorList>
            <person name="Wang G."/>
        </authorList>
    </citation>
    <scope>NUCLEOTIDE SEQUENCE [LARGE SCALE GENOMIC DNA]</scope>
    <source>
        <strain evidence="11 12">GYP-15</strain>
    </source>
</reference>
<dbReference type="RefSeq" id="WP_142888449.1">
    <property type="nucleotide sequence ID" value="NZ_VIKR01000001.1"/>
</dbReference>
<evidence type="ECO:0000256" key="4">
    <source>
        <dbReference type="ARBA" id="ARBA00022723"/>
    </source>
</evidence>
<evidence type="ECO:0000256" key="6">
    <source>
        <dbReference type="ARBA" id="ARBA00023002"/>
    </source>
</evidence>
<proteinExistence type="inferred from homology"/>
<dbReference type="NCBIfam" id="TIGR00276">
    <property type="entry name" value="tRNA epoxyqueuosine(34) reductase QueG"/>
    <property type="match status" value="1"/>
</dbReference>
<comment type="caution">
    <text evidence="9">Lacks conserved residue(s) required for the propagation of feature annotation.</text>
</comment>
<evidence type="ECO:0000313" key="11">
    <source>
        <dbReference type="EMBL" id="TQV77089.1"/>
    </source>
</evidence>
<dbReference type="SUPFAM" id="SSF54862">
    <property type="entry name" value="4Fe-4S ferredoxins"/>
    <property type="match status" value="1"/>
</dbReference>
<dbReference type="PROSITE" id="PS00198">
    <property type="entry name" value="4FE4S_FER_1"/>
    <property type="match status" value="1"/>
</dbReference>
<comment type="subunit">
    <text evidence="9">Monomer.</text>
</comment>
<feature type="binding site" evidence="9">
    <location>
        <position position="257"/>
    </location>
    <ligand>
        <name>[4Fe-4S] cluster</name>
        <dbReference type="ChEBI" id="CHEBI:49883"/>
        <label>1</label>
    </ligand>
</feature>
<comment type="function">
    <text evidence="9">Catalyzes the conversion of epoxyqueuosine (oQ) to queuosine (Q), which is a hypermodified base found in the wobble positions of tRNA(Asp), tRNA(Asn), tRNA(His) and tRNA(Tyr).</text>
</comment>
<feature type="binding site" evidence="9">
    <location>
        <position position="203"/>
    </location>
    <ligand>
        <name>[4Fe-4S] cluster</name>
        <dbReference type="ChEBI" id="CHEBI:49883"/>
        <label>1</label>
    </ligand>
</feature>
<dbReference type="InterPro" id="IPR013542">
    <property type="entry name" value="QueG_DUF1730"/>
</dbReference>
<comment type="similarity">
    <text evidence="9">Belongs to the QueG family.</text>
</comment>
<dbReference type="Proteomes" id="UP000317839">
    <property type="component" value="Unassembled WGS sequence"/>
</dbReference>
<dbReference type="AlphaFoldDB" id="A0A545TIN3"/>
<feature type="binding site" evidence="9">
    <location>
        <position position="167"/>
    </location>
    <ligand>
        <name>cob(II)alamin</name>
        <dbReference type="ChEBI" id="CHEBI:16304"/>
    </ligand>
</feature>
<evidence type="ECO:0000256" key="5">
    <source>
        <dbReference type="ARBA" id="ARBA00022785"/>
    </source>
</evidence>
<feature type="binding site" evidence="9">
    <location>
        <position position="250"/>
    </location>
    <ligand>
        <name>[4Fe-4S] cluster</name>
        <dbReference type="ChEBI" id="CHEBI:49883"/>
        <label>2</label>
    </ligand>
</feature>
<evidence type="ECO:0000259" key="10">
    <source>
        <dbReference type="PROSITE" id="PS51379"/>
    </source>
</evidence>
<dbReference type="OrthoDB" id="9784571at2"/>
<organism evidence="11 12">
    <name type="scientific">Aliikangiella marina</name>
    <dbReference type="NCBI Taxonomy" id="1712262"/>
    <lineage>
        <taxon>Bacteria</taxon>
        <taxon>Pseudomonadati</taxon>
        <taxon>Pseudomonadota</taxon>
        <taxon>Gammaproteobacteria</taxon>
        <taxon>Oceanospirillales</taxon>
        <taxon>Pleioneaceae</taxon>
        <taxon>Aliikangiella</taxon>
    </lineage>
</organism>
<comment type="caution">
    <text evidence="11">The sequence shown here is derived from an EMBL/GenBank/DDBJ whole genome shotgun (WGS) entry which is preliminary data.</text>
</comment>
<dbReference type="HAMAP" id="MF_00916">
    <property type="entry name" value="QueG"/>
    <property type="match status" value="1"/>
</dbReference>
<protein>
    <recommendedName>
        <fullName evidence="9">Epoxyqueuosine reductase</fullName>
        <ecNumber evidence="9">1.17.99.6</ecNumber>
    </recommendedName>
    <alternativeName>
        <fullName evidence="9">Queuosine biosynthesis protein QueG</fullName>
    </alternativeName>
</protein>
<dbReference type="GO" id="GO:0005737">
    <property type="term" value="C:cytoplasm"/>
    <property type="evidence" value="ECO:0007669"/>
    <property type="project" value="UniProtKB-SubCell"/>
</dbReference>
<dbReference type="PANTHER" id="PTHR30002">
    <property type="entry name" value="EPOXYQUEUOSINE REDUCTASE"/>
    <property type="match status" value="1"/>
</dbReference>
<feature type="binding site" evidence="9">
    <location>
        <position position="197"/>
    </location>
    <ligand>
        <name>[4Fe-4S] cluster</name>
        <dbReference type="ChEBI" id="CHEBI:49883"/>
        <label>1</label>
    </ligand>
</feature>
<feature type="binding site" evidence="9">
    <location>
        <position position="207"/>
    </location>
    <ligand>
        <name>[4Fe-4S] cluster</name>
        <dbReference type="ChEBI" id="CHEBI:49883"/>
        <label>2</label>
    </ligand>
</feature>
<feature type="binding site" evidence="9">
    <location>
        <position position="225"/>
    </location>
    <ligand>
        <name>cob(II)alamin</name>
        <dbReference type="ChEBI" id="CHEBI:16304"/>
    </ligand>
</feature>
<dbReference type="GO" id="GO:0051539">
    <property type="term" value="F:4 iron, 4 sulfur cluster binding"/>
    <property type="evidence" value="ECO:0007669"/>
    <property type="project" value="UniProtKB-KW"/>
</dbReference>
<keyword evidence="12" id="KW-1185">Reference proteome</keyword>
<evidence type="ECO:0000313" key="12">
    <source>
        <dbReference type="Proteomes" id="UP000317839"/>
    </source>
</evidence>
<keyword evidence="9" id="KW-0170">Cobalt</keyword>
<evidence type="ECO:0000256" key="7">
    <source>
        <dbReference type="ARBA" id="ARBA00023004"/>
    </source>
</evidence>
<dbReference type="InterPro" id="IPR017900">
    <property type="entry name" value="4Fe4S_Fe_S_CS"/>
</dbReference>
<dbReference type="Pfam" id="PF08331">
    <property type="entry name" value="QueG_DUF1730"/>
    <property type="match status" value="1"/>
</dbReference>
<keyword evidence="7 9" id="KW-0408">Iron</keyword>
<dbReference type="GO" id="GO:0008616">
    <property type="term" value="P:tRNA queuosine(34) biosynthetic process"/>
    <property type="evidence" value="ECO:0007669"/>
    <property type="project" value="UniProtKB-UniRule"/>
</dbReference>
<dbReference type="PANTHER" id="PTHR30002:SF4">
    <property type="entry name" value="EPOXYQUEUOSINE REDUCTASE"/>
    <property type="match status" value="1"/>
</dbReference>
<keyword evidence="9" id="KW-0846">Cobalamin</keyword>
<keyword evidence="4 9" id="KW-0479">Metal-binding</keyword>
<dbReference type="InterPro" id="IPR004453">
    <property type="entry name" value="QueG"/>
</dbReference>
<gene>
    <name evidence="9 11" type="primary">queG</name>
    <name evidence="11" type="ORF">FLL45_03825</name>
</gene>
<feature type="binding site" evidence="9">
    <location>
        <position position="63"/>
    </location>
    <ligand>
        <name>cob(II)alamin</name>
        <dbReference type="ChEBI" id="CHEBI:16304"/>
    </ligand>
</feature>
<keyword evidence="6 9" id="KW-0560">Oxidoreductase</keyword>
<evidence type="ECO:0000256" key="1">
    <source>
        <dbReference type="ARBA" id="ARBA00022485"/>
    </source>
</evidence>
<keyword evidence="8 9" id="KW-0411">Iron-sulfur</keyword>
<feature type="binding site" evidence="9">
    <location>
        <position position="223"/>
    </location>
    <ligand>
        <name>[4Fe-4S] cluster</name>
        <dbReference type="ChEBI" id="CHEBI:49883"/>
        <label>2</label>
    </ligand>
</feature>
<dbReference type="EMBL" id="VIKR01000001">
    <property type="protein sequence ID" value="TQV77089.1"/>
    <property type="molecule type" value="Genomic_DNA"/>
</dbReference>
<feature type="binding site" evidence="9">
    <location>
        <begin position="250"/>
        <end position="251"/>
    </location>
    <ligand>
        <name>cob(II)alamin</name>
        <dbReference type="ChEBI" id="CHEBI:16304"/>
    </ligand>
</feature>
<comment type="cofactor">
    <cofactor evidence="9">
        <name>cob(II)alamin</name>
        <dbReference type="ChEBI" id="CHEBI:16304"/>
    </cofactor>
</comment>
<comment type="catalytic activity">
    <reaction evidence="9">
        <text>epoxyqueuosine(34) in tRNA + AH2 = queuosine(34) in tRNA + A + H2O</text>
        <dbReference type="Rhea" id="RHEA:32159"/>
        <dbReference type="Rhea" id="RHEA-COMP:18571"/>
        <dbReference type="Rhea" id="RHEA-COMP:18582"/>
        <dbReference type="ChEBI" id="CHEBI:13193"/>
        <dbReference type="ChEBI" id="CHEBI:15377"/>
        <dbReference type="ChEBI" id="CHEBI:17499"/>
        <dbReference type="ChEBI" id="CHEBI:194431"/>
        <dbReference type="ChEBI" id="CHEBI:194443"/>
        <dbReference type="EC" id="1.17.99.6"/>
    </reaction>
</comment>
<feature type="binding site" evidence="9">
    <location>
        <position position="178"/>
    </location>
    <ligand>
        <name>cob(II)alamin</name>
        <dbReference type="ChEBI" id="CHEBI:16304"/>
    </ligand>
</feature>
<evidence type="ECO:0000256" key="9">
    <source>
        <dbReference type="HAMAP-Rule" id="MF_00916"/>
    </source>
</evidence>
<feature type="active site" description="Proton donor" evidence="9">
    <location>
        <position position="143"/>
    </location>
</feature>
<sequence>MPVTQDQLKQIKTFIYEKACKVGFQGARVSDISTSGYFEAFKQWVDDGFHGDMSFLERNQNLREFPPQLHPNTCRVISLRYDYLPVNASFTKPLKDTSLANISRYALGKDYHKLLRKKLSRLCDALRTHFNQIEDIDTRVFVDSAPVLETAFAEKSGIGWKGKHSLIINEAAGSWFFLAEIFINLPLALDEPVKDKCGSCNACIKLCPTDAIIGNKKVDATRCISYLTIENKGPIPLELRSKIGNRVYGCDDCQLACPWNRYASVSSEPAFLPMQNLGASRLLELWNWTEEDFNTNLQGSPIRRIGYQAWLRNLAVGIGNGPFAPDIISQLEKKKPDANDMVLEHINWAIEELINKNGQQLNLQAKTKKLINCVESMLARDA</sequence>
<dbReference type="GO" id="GO:0046872">
    <property type="term" value="F:metal ion binding"/>
    <property type="evidence" value="ECO:0007669"/>
    <property type="project" value="UniProtKB-KW"/>
</dbReference>